<protein>
    <submittedName>
        <fullName evidence="1">DUF1192 domain-containing protein</fullName>
    </submittedName>
</protein>
<accession>A0ABX1CUB1</accession>
<dbReference type="Pfam" id="PF06698">
    <property type="entry name" value="DUF1192"/>
    <property type="match status" value="1"/>
</dbReference>
<evidence type="ECO:0000313" key="1">
    <source>
        <dbReference type="EMBL" id="NJR80396.1"/>
    </source>
</evidence>
<name>A0ABX1CUB1_9SPHN</name>
<reference evidence="1 2" key="1">
    <citation type="submission" date="2020-03" db="EMBL/GenBank/DDBJ databases">
        <authorList>
            <person name="Wang L."/>
            <person name="He N."/>
            <person name="Li Y."/>
            <person name="Fang Y."/>
            <person name="Zhang F."/>
        </authorList>
    </citation>
    <scope>NUCLEOTIDE SEQUENCE [LARGE SCALE GENOMIC DNA]</scope>
    <source>
        <strain evidence="1 2">36D10-4-7</strain>
    </source>
</reference>
<dbReference type="InterPro" id="IPR009579">
    <property type="entry name" value="DUF1192"/>
</dbReference>
<comment type="caution">
    <text evidence="1">The sequence shown here is derived from an EMBL/GenBank/DDBJ whole genome shotgun (WGS) entry which is preliminary data.</text>
</comment>
<proteinExistence type="predicted"/>
<keyword evidence="2" id="KW-1185">Reference proteome</keyword>
<gene>
    <name evidence="1" type="ORF">HBH26_17590</name>
</gene>
<sequence length="65" mass="7038">MDLDDILGPRPGDPLAALLAQDLDRLSVAELEARIIALEAEVARCRRRIDGAAQHRASADALFKS</sequence>
<evidence type="ECO:0000313" key="2">
    <source>
        <dbReference type="Proteomes" id="UP000732399"/>
    </source>
</evidence>
<dbReference type="Proteomes" id="UP000732399">
    <property type="component" value="Unassembled WGS sequence"/>
</dbReference>
<dbReference type="RefSeq" id="WP_168135952.1">
    <property type="nucleotide sequence ID" value="NZ_JAAVJH010000017.1"/>
</dbReference>
<organism evidence="1 2">
    <name type="scientific">Sphingomonas corticis</name>
    <dbReference type="NCBI Taxonomy" id="2722791"/>
    <lineage>
        <taxon>Bacteria</taxon>
        <taxon>Pseudomonadati</taxon>
        <taxon>Pseudomonadota</taxon>
        <taxon>Alphaproteobacteria</taxon>
        <taxon>Sphingomonadales</taxon>
        <taxon>Sphingomonadaceae</taxon>
        <taxon>Sphingomonas</taxon>
    </lineage>
</organism>
<dbReference type="EMBL" id="JAAVJH010000017">
    <property type="protein sequence ID" value="NJR80396.1"/>
    <property type="molecule type" value="Genomic_DNA"/>
</dbReference>